<comment type="caution">
    <text evidence="12">The sequence shown here is derived from an EMBL/GenBank/DDBJ whole genome shotgun (WGS) entry which is preliminary data.</text>
</comment>
<evidence type="ECO:0000256" key="2">
    <source>
        <dbReference type="ARBA" id="ARBA00010877"/>
    </source>
</evidence>
<keyword evidence="4 10" id="KW-0812">Transmembrane</keyword>
<organism evidence="12 13">
    <name type="scientific">Coemansia biformis</name>
    <dbReference type="NCBI Taxonomy" id="1286918"/>
    <lineage>
        <taxon>Eukaryota</taxon>
        <taxon>Fungi</taxon>
        <taxon>Fungi incertae sedis</taxon>
        <taxon>Zoopagomycota</taxon>
        <taxon>Kickxellomycotina</taxon>
        <taxon>Kickxellomycetes</taxon>
        <taxon>Kickxellales</taxon>
        <taxon>Kickxellaceae</taxon>
        <taxon>Coemansia</taxon>
    </lineage>
</organism>
<evidence type="ECO:0000256" key="11">
    <source>
        <dbReference type="SAM" id="MobiDB-lite"/>
    </source>
</evidence>
<keyword evidence="5 10" id="KW-0999">Mitochondrion inner membrane</keyword>
<feature type="region of interest" description="Disordered" evidence="11">
    <location>
        <begin position="15"/>
        <end position="92"/>
    </location>
</feature>
<evidence type="ECO:0000256" key="5">
    <source>
        <dbReference type="ARBA" id="ARBA00022792"/>
    </source>
</evidence>
<dbReference type="AlphaFoldDB" id="A0A9W8CWR7"/>
<dbReference type="Proteomes" id="UP001143981">
    <property type="component" value="Unassembled WGS sequence"/>
</dbReference>
<evidence type="ECO:0000256" key="9">
    <source>
        <dbReference type="ARBA" id="ARBA00025571"/>
    </source>
</evidence>
<comment type="similarity">
    <text evidence="2 10">Belongs to the MICOS complex subunit Mic60 family.</text>
</comment>
<protein>
    <recommendedName>
        <fullName evidence="3 10">MICOS complex subunit MIC60</fullName>
    </recommendedName>
    <alternativeName>
        <fullName evidence="10">Mitofilin</fullName>
    </alternativeName>
</protein>
<dbReference type="InterPro" id="IPR019133">
    <property type="entry name" value="MIC60"/>
</dbReference>
<feature type="compositionally biased region" description="Basic and acidic residues" evidence="11">
    <location>
        <begin position="47"/>
        <end position="65"/>
    </location>
</feature>
<reference evidence="12" key="1">
    <citation type="submission" date="2022-07" db="EMBL/GenBank/DDBJ databases">
        <title>Phylogenomic reconstructions and comparative analyses of Kickxellomycotina fungi.</title>
        <authorList>
            <person name="Reynolds N.K."/>
            <person name="Stajich J.E."/>
            <person name="Barry K."/>
            <person name="Grigoriev I.V."/>
            <person name="Crous P."/>
            <person name="Smith M.E."/>
        </authorList>
    </citation>
    <scope>NUCLEOTIDE SEQUENCE</scope>
    <source>
        <strain evidence="12">BCRC 34381</strain>
    </source>
</reference>
<feature type="compositionally biased region" description="Low complexity" evidence="11">
    <location>
        <begin position="15"/>
        <end position="45"/>
    </location>
</feature>
<name>A0A9W8CWR7_9FUNG</name>
<dbReference type="OrthoDB" id="10261039at2759"/>
<sequence>MLRAPVQGAKALIAASASAARTTRGSVRVSSRRLASSGPPAASGATTKEKDAAHSAEAVPKDKGGVRSPDATFTIEPKPATGQTADKKKTKGHKIRNTTLLALVAGSGFVAAAAYANEDREFGLQFENYVPGARSFMQLVRHHDNSVVMAASDVGYSAYDTTVYTGRFIYQQLQSLLNMLQHNSWHAPEGGSAKAAVDPPKPRAAPTAQSASATPPPSDTNNKAGSGAKDGAAPLTAIRLAVEIPPLESDCAAVAELSTALSVVVQELNKRGLAPENVQQLKTLSDTLLRLDKYFDKLKGEERAAVEAALTEERLRFDGMLTEIQDAARKALLAREAQLTASMDELLRDVAVAADERLAKELAAQRDLLERRFNRFVRARVDEERGGRLAHLDRVEAQLHQLVQMARESGDVLRRSQAVARLGVAVAALKNAAAGHTAQQPFASELVALAGAATTDFPATRAAVMSIPRDAAEQGVPSQVELEGRFEAVRKEIRSVALVPENGSVGSQVLSVVLSKAMFEKEGLVGGDDVDAVLARAAFYLKQHNLDMAARELNQLTGWPGKLAEDWVAAARRRLEIEQAIGVAEAEEQLARLALV</sequence>
<comment type="subunit">
    <text evidence="10">Component of the mitochondrial contact site and cristae organizing system (MICOS) complex.</text>
</comment>
<evidence type="ECO:0000313" key="12">
    <source>
        <dbReference type="EMBL" id="KAJ1730633.1"/>
    </source>
</evidence>
<evidence type="ECO:0000256" key="10">
    <source>
        <dbReference type="RuleBase" id="RU363000"/>
    </source>
</evidence>
<keyword evidence="7 10" id="KW-0496">Mitochondrion</keyword>
<dbReference type="GO" id="GO:0042407">
    <property type="term" value="P:cristae formation"/>
    <property type="evidence" value="ECO:0007669"/>
    <property type="project" value="TreeGrafter"/>
</dbReference>
<comment type="subcellular location">
    <subcellularLocation>
        <location evidence="1 10">Mitochondrion inner membrane</location>
        <topology evidence="1 10">Single-pass membrane protein</topology>
    </subcellularLocation>
</comment>
<evidence type="ECO:0000313" key="13">
    <source>
        <dbReference type="Proteomes" id="UP001143981"/>
    </source>
</evidence>
<dbReference type="GO" id="GO:0061617">
    <property type="term" value="C:MICOS complex"/>
    <property type="evidence" value="ECO:0007669"/>
    <property type="project" value="TreeGrafter"/>
</dbReference>
<gene>
    <name evidence="12" type="ORF">LPJ61_002910</name>
</gene>
<evidence type="ECO:0000256" key="6">
    <source>
        <dbReference type="ARBA" id="ARBA00022989"/>
    </source>
</evidence>
<evidence type="ECO:0000256" key="4">
    <source>
        <dbReference type="ARBA" id="ARBA00022692"/>
    </source>
</evidence>
<proteinExistence type="inferred from homology"/>
<keyword evidence="8" id="KW-0472">Membrane</keyword>
<feature type="compositionally biased region" description="Low complexity" evidence="11">
    <location>
        <begin position="204"/>
        <end position="213"/>
    </location>
</feature>
<feature type="region of interest" description="Disordered" evidence="11">
    <location>
        <begin position="188"/>
        <end position="230"/>
    </location>
</feature>
<dbReference type="EMBL" id="JANBOI010000428">
    <property type="protein sequence ID" value="KAJ1730633.1"/>
    <property type="molecule type" value="Genomic_DNA"/>
</dbReference>
<accession>A0A9W8CWR7</accession>
<evidence type="ECO:0000256" key="1">
    <source>
        <dbReference type="ARBA" id="ARBA00004434"/>
    </source>
</evidence>
<keyword evidence="13" id="KW-1185">Reference proteome</keyword>
<comment type="function">
    <text evidence="9">Component of the MICOS complex, a large protein complex of the mitochondrial inner membrane that plays crucial roles in the maintenance of crista junctions, inner membrane architecture, and formation of contact sites to the outer membrane. Plays a role in keeping cristae membranes connected to the inner boundary membrane. Also promotes protein import via the mitochondrial intermembrane space assembly (MIA) pathway.</text>
</comment>
<evidence type="ECO:0000256" key="8">
    <source>
        <dbReference type="ARBA" id="ARBA00023136"/>
    </source>
</evidence>
<dbReference type="PANTHER" id="PTHR15415">
    <property type="entry name" value="MITOFILIN"/>
    <property type="match status" value="1"/>
</dbReference>
<evidence type="ECO:0000256" key="7">
    <source>
        <dbReference type="ARBA" id="ARBA00023128"/>
    </source>
</evidence>
<keyword evidence="6" id="KW-1133">Transmembrane helix</keyword>
<dbReference type="Pfam" id="PF09731">
    <property type="entry name" value="Mitofilin"/>
    <property type="match status" value="1"/>
</dbReference>
<evidence type="ECO:0000256" key="3">
    <source>
        <dbReference type="ARBA" id="ARBA00018116"/>
    </source>
</evidence>
<dbReference type="PANTHER" id="PTHR15415:SF7">
    <property type="entry name" value="MICOS COMPLEX SUBUNIT MIC60"/>
    <property type="match status" value="1"/>
</dbReference>